<evidence type="ECO:0000313" key="3">
    <source>
        <dbReference type="Proteomes" id="UP000236743"/>
    </source>
</evidence>
<gene>
    <name evidence="2" type="ORF">SAMN04488115_11312</name>
</gene>
<feature type="compositionally biased region" description="Polar residues" evidence="1">
    <location>
        <begin position="37"/>
        <end position="55"/>
    </location>
</feature>
<dbReference type="RefSeq" id="WP_160115895.1">
    <property type="nucleotide sequence ID" value="NZ_FNUY01000013.1"/>
</dbReference>
<evidence type="ECO:0000313" key="2">
    <source>
        <dbReference type="EMBL" id="SEG77506.1"/>
    </source>
</evidence>
<proteinExistence type="predicted"/>
<evidence type="ECO:0000256" key="1">
    <source>
        <dbReference type="SAM" id="MobiDB-lite"/>
    </source>
</evidence>
<protein>
    <submittedName>
        <fullName evidence="2">Uncharacterized protein</fullName>
    </submittedName>
</protein>
<dbReference type="EMBL" id="FNUY01000013">
    <property type="protein sequence ID" value="SEG77506.1"/>
    <property type="molecule type" value="Genomic_DNA"/>
</dbReference>
<accession>A0A1H6CYP5</accession>
<keyword evidence="3" id="KW-1185">Reference proteome</keyword>
<reference evidence="2 3" key="1">
    <citation type="submission" date="2016-10" db="EMBL/GenBank/DDBJ databases">
        <authorList>
            <person name="de Groot N.N."/>
        </authorList>
    </citation>
    <scope>NUCLEOTIDE SEQUENCE [LARGE SCALE GENOMIC DNA]</scope>
    <source>
        <strain evidence="2 3">DSM 26656</strain>
    </source>
</reference>
<organism evidence="2 3">
    <name type="scientific">Bosea lathyri</name>
    <dbReference type="NCBI Taxonomy" id="1036778"/>
    <lineage>
        <taxon>Bacteria</taxon>
        <taxon>Pseudomonadati</taxon>
        <taxon>Pseudomonadota</taxon>
        <taxon>Alphaproteobacteria</taxon>
        <taxon>Hyphomicrobiales</taxon>
        <taxon>Boseaceae</taxon>
        <taxon>Bosea</taxon>
    </lineage>
</organism>
<name>A0A1H6CYP5_9HYPH</name>
<feature type="region of interest" description="Disordered" evidence="1">
    <location>
        <begin position="29"/>
        <end position="55"/>
    </location>
</feature>
<dbReference type="Proteomes" id="UP000236743">
    <property type="component" value="Unassembled WGS sequence"/>
</dbReference>
<dbReference type="AlphaFoldDB" id="A0A1H6CYP5"/>
<sequence length="55" mass="6291">MTDREILAQSARKSAKLLPRYVKKTMKQVTAPESIGRQEQTEVNCQNDQQRAVSE</sequence>